<dbReference type="RefSeq" id="WP_368522705.1">
    <property type="nucleotide sequence ID" value="NZ_JAYWMA010000009.1"/>
</dbReference>
<dbReference type="EMBL" id="JAYWMA010000009">
    <property type="protein sequence ID" value="MEX3529171.1"/>
    <property type="molecule type" value="Genomic_DNA"/>
</dbReference>
<evidence type="ECO:0000313" key="2">
    <source>
        <dbReference type="Proteomes" id="UP001558353"/>
    </source>
</evidence>
<dbReference type="Pfam" id="PF07275">
    <property type="entry name" value="ArdA"/>
    <property type="match status" value="1"/>
</dbReference>
<evidence type="ECO:0000313" key="1">
    <source>
        <dbReference type="EMBL" id="MEX3529171.1"/>
    </source>
</evidence>
<dbReference type="Gene3D" id="3.10.20.480">
    <property type="entry name" value="Antirestriction protein ArdA, domain 1"/>
    <property type="match status" value="1"/>
</dbReference>
<name>A0ABV3UVD6_9CORY</name>
<comment type="caution">
    <text evidence="1">The sequence shown here is derived from an EMBL/GenBank/DDBJ whole genome shotgun (WGS) entry which is preliminary data.</text>
</comment>
<dbReference type="Proteomes" id="UP001558353">
    <property type="component" value="Unassembled WGS sequence"/>
</dbReference>
<dbReference type="InterPro" id="IPR041893">
    <property type="entry name" value="ArdA_dom3"/>
</dbReference>
<dbReference type="InterPro" id="IPR009899">
    <property type="entry name" value="ArdA"/>
</dbReference>
<protein>
    <submittedName>
        <fullName evidence="1">Antirestriction protein ArdA</fullName>
    </submittedName>
</protein>
<dbReference type="Gene3D" id="1.10.10.1190">
    <property type="entry name" value="Antirestriction protein ArdA, domain 3"/>
    <property type="match status" value="1"/>
</dbReference>
<gene>
    <name evidence="1" type="ORF">VVR64_08900</name>
</gene>
<organism evidence="1 2">
    <name type="scientific">Corynebacterium xerosis</name>
    <dbReference type="NCBI Taxonomy" id="1725"/>
    <lineage>
        <taxon>Bacteria</taxon>
        <taxon>Bacillati</taxon>
        <taxon>Actinomycetota</taxon>
        <taxon>Actinomycetes</taxon>
        <taxon>Mycobacteriales</taxon>
        <taxon>Corynebacteriaceae</taxon>
        <taxon>Corynebacterium</taxon>
    </lineage>
</organism>
<dbReference type="InterPro" id="IPR041895">
    <property type="entry name" value="ArdA_dom1"/>
</dbReference>
<sequence>MSIPAPTPPLQAWVGCLSCYNNGHLVGAWVDAIDADTVTVADLHKGLAKRDYMAFCEEMWCLDHELPERGEISPDRATAWGERLAEIDEHLVPAFLAWVSTGAHVVDADDLPIASDFEDSYCGEWSSFDDFAREQIDALGVLEGVDDEIAKYFDAAAYAADLAHSHTVVDAEGGVYIFRDL</sequence>
<keyword evidence="2" id="KW-1185">Reference proteome</keyword>
<proteinExistence type="predicted"/>
<accession>A0ABV3UVD6</accession>
<reference evidence="1 2" key="1">
    <citation type="journal article" date="2024" name="Fungal Genet. Biol.">
        <title>The porcine skin microbiome exhibits broad fungal antagonism.</title>
        <authorList>
            <person name="De La Cruz K.F."/>
            <person name="Townsend E.C."/>
            <person name="Alex Cheong J.Z."/>
            <person name="Salamzade R."/>
            <person name="Liu A."/>
            <person name="Sandstrom S."/>
            <person name="Davila E."/>
            <person name="Huang L."/>
            <person name="Xu K.H."/>
            <person name="Wu S.Y."/>
            <person name="Meudt J.J."/>
            <person name="Shanmuganayagam D."/>
            <person name="Gibson A.L.F."/>
            <person name="Kalan L.R."/>
        </authorList>
    </citation>
    <scope>NUCLEOTIDE SEQUENCE [LARGE SCALE GENOMIC DNA]</scope>
    <source>
        <strain evidence="1 2">LK2569</strain>
    </source>
</reference>